<dbReference type="HOGENOM" id="CLU_3308810_0_0_6"/>
<dbReference type="Proteomes" id="UP000028681">
    <property type="component" value="Chromosome"/>
</dbReference>
<protein>
    <submittedName>
        <fullName evidence="2">Uncharacterized protein</fullName>
    </submittedName>
</protein>
<evidence type="ECO:0000313" key="3">
    <source>
        <dbReference type="Proteomes" id="UP000028681"/>
    </source>
</evidence>
<proteinExistence type="predicted"/>
<dbReference type="AlphaFoldDB" id="A0A076LKU8"/>
<evidence type="ECO:0000313" key="2">
    <source>
        <dbReference type="EMBL" id="AIJ07402.1"/>
    </source>
</evidence>
<dbReference type="KEGG" id="ete:ETEE_0935"/>
<name>A0A076LKU8_9GAMM</name>
<evidence type="ECO:0000256" key="1">
    <source>
        <dbReference type="SAM" id="MobiDB-lite"/>
    </source>
</evidence>
<sequence length="39" mass="3879">MGGGVQAALREGAPPVSPRLAGMRSDAAPAWRYGIGGTP</sequence>
<gene>
    <name evidence="2" type="ORF">ETEE_0935</name>
</gene>
<dbReference type="EMBL" id="CP006664">
    <property type="protein sequence ID" value="AIJ07402.1"/>
    <property type="molecule type" value="Genomic_DNA"/>
</dbReference>
<reference evidence="2 3" key="1">
    <citation type="journal article" date="2012" name="PLoS ONE">
        <title>Edwardsiella comparative phylogenomics reveal the new intra/inter-species taxonomic relationships, virulence evolution and niche adaptation mechanisms.</title>
        <authorList>
            <person name="Yang M."/>
            <person name="Lv Y."/>
            <person name="Xiao J."/>
            <person name="Wu H."/>
            <person name="Zheng H."/>
            <person name="Liu Q."/>
            <person name="Zhang Y."/>
            <person name="Wang Q."/>
        </authorList>
    </citation>
    <scope>NUCLEOTIDE SEQUENCE [LARGE SCALE GENOMIC DNA]</scope>
    <source>
        <strain evidence="3">080813</strain>
    </source>
</reference>
<feature type="region of interest" description="Disordered" evidence="1">
    <location>
        <begin position="1"/>
        <end position="22"/>
    </location>
</feature>
<accession>A0A076LKU8</accession>
<organism evidence="2 3">
    <name type="scientific">Edwardsiella anguillarum ET080813</name>
    <dbReference type="NCBI Taxonomy" id="667120"/>
    <lineage>
        <taxon>Bacteria</taxon>
        <taxon>Pseudomonadati</taxon>
        <taxon>Pseudomonadota</taxon>
        <taxon>Gammaproteobacteria</taxon>
        <taxon>Enterobacterales</taxon>
        <taxon>Hafniaceae</taxon>
        <taxon>Edwardsiella</taxon>
    </lineage>
</organism>